<keyword evidence="15" id="KW-1185">Reference proteome</keyword>
<dbReference type="GO" id="GO:0005737">
    <property type="term" value="C:cytoplasm"/>
    <property type="evidence" value="ECO:0007669"/>
    <property type="project" value="UniProtKB-SubCell"/>
</dbReference>
<dbReference type="EMBL" id="BDGG01000001">
    <property type="protein sequence ID" value="GAU87759.1"/>
    <property type="molecule type" value="Genomic_DNA"/>
</dbReference>
<comment type="catalytic activity">
    <reaction evidence="11">
        <text>[1,4-alpha-D-glucosyl](n)-L-tyrosyl-[glycogenin] + UDP-alpha-D-glucose = [1,4-alpha-D-glucosyl](n+1)-L-tyrosyl-[glycogenin] + UDP + H(+)</text>
        <dbReference type="Rhea" id="RHEA:56560"/>
        <dbReference type="Rhea" id="RHEA-COMP:14606"/>
        <dbReference type="Rhea" id="RHEA-COMP:14607"/>
        <dbReference type="ChEBI" id="CHEBI:15378"/>
        <dbReference type="ChEBI" id="CHEBI:58223"/>
        <dbReference type="ChEBI" id="CHEBI:58885"/>
        <dbReference type="ChEBI" id="CHEBI:140574"/>
        <dbReference type="EC" id="2.4.1.186"/>
    </reaction>
</comment>
<protein>
    <recommendedName>
        <fullName evidence="10">glycogenin glucosyltransferase</fullName>
        <ecNumber evidence="10">2.4.1.186</ecNumber>
    </recommendedName>
</protein>
<name>A0A1D1UD79_RAMVA</name>
<dbReference type="EC" id="2.4.1.186" evidence="10"/>
<dbReference type="GO" id="GO:0008466">
    <property type="term" value="F:glycogenin glucosyltransferase activity"/>
    <property type="evidence" value="ECO:0007669"/>
    <property type="project" value="UniProtKB-EC"/>
</dbReference>
<evidence type="ECO:0000313" key="14">
    <source>
        <dbReference type="EMBL" id="GAU87759.1"/>
    </source>
</evidence>
<evidence type="ECO:0000256" key="4">
    <source>
        <dbReference type="ARBA" id="ARBA00022679"/>
    </source>
</evidence>
<evidence type="ECO:0000256" key="3">
    <source>
        <dbReference type="ARBA" id="ARBA00022490"/>
    </source>
</evidence>
<dbReference type="CDD" id="cd02537">
    <property type="entry name" value="GT8_Glycogenin"/>
    <property type="match status" value="1"/>
</dbReference>
<dbReference type="Gene3D" id="3.90.550.10">
    <property type="entry name" value="Spore Coat Polysaccharide Biosynthesis Protein SpsA, Chain A"/>
    <property type="match status" value="1"/>
</dbReference>
<dbReference type="SUPFAM" id="SSF53448">
    <property type="entry name" value="Nucleotide-diphospho-sugar transferases"/>
    <property type="match status" value="1"/>
</dbReference>
<dbReference type="InterPro" id="IPR002495">
    <property type="entry name" value="Glyco_trans_8"/>
</dbReference>
<keyword evidence="5" id="KW-0479">Metal-binding</keyword>
<dbReference type="AlphaFoldDB" id="A0A1D1UD79"/>
<sequence length="384" mass="43541">MDKLAAICGGKRRGAKKTCWADTRKGQGRKLNISDLRRGSCDVETYSGFDDQGEMHHVQGPHHHVHKPEDRQAYVTLATNDTYALGCLTLGESLKRAATTKELVVMITRHVSDAMVRCLEKTFDFVQLFDVMDSADSANLAMLQRPELGVTLTKIHCWTLTDFDKAVFLDADTLVLRNCDELFDQYGEFSAAPDVGWPDCFNSGVFVFRPSIRTYKSLLHFASTNGSFDGGDQGLLNSFFHEWPRGDIKKHLPFIYNMVASIIYTYTPAFKRFAGDVKIIHFLGPTKPWQWNFDVHDRRMISDLGHLGETADLLTLWWNVFISRVLPNTSEIQLTGFPLQVTKKYADCEEPYYVDYQGVDAYHNIEKHVMSKIPGPHTRPTGTS</sequence>
<gene>
    <name evidence="14" type="primary">RvY_00561</name>
    <name evidence="14" type="synonym">RvY_00561.1</name>
    <name evidence="14" type="ORF">RvY_00561-1</name>
</gene>
<dbReference type="InterPro" id="IPR029044">
    <property type="entry name" value="Nucleotide-diphossugar_trans"/>
</dbReference>
<keyword evidence="8" id="KW-0464">Manganese</keyword>
<comment type="similarity">
    <text evidence="9">Belongs to the glycosyltransferase 8 family. Glycogenin subfamily.</text>
</comment>
<dbReference type="OrthoDB" id="2014201at2759"/>
<evidence type="ECO:0000256" key="12">
    <source>
        <dbReference type="ARBA" id="ARBA00052293"/>
    </source>
</evidence>
<dbReference type="Proteomes" id="UP000186922">
    <property type="component" value="Unassembled WGS sequence"/>
</dbReference>
<evidence type="ECO:0000256" key="5">
    <source>
        <dbReference type="ARBA" id="ARBA00022723"/>
    </source>
</evidence>
<evidence type="ECO:0000256" key="9">
    <source>
        <dbReference type="ARBA" id="ARBA00038162"/>
    </source>
</evidence>
<comment type="catalytic activity">
    <reaction evidence="12">
        <text>L-tyrosyl-[glycogenin] + UDP-alpha-D-glucose = alpha-D-glucosyl-L-tyrosyl-[glycogenin] + UDP + H(+)</text>
        <dbReference type="Rhea" id="RHEA:23360"/>
        <dbReference type="Rhea" id="RHEA-COMP:14604"/>
        <dbReference type="Rhea" id="RHEA-COMP:14605"/>
        <dbReference type="ChEBI" id="CHEBI:15378"/>
        <dbReference type="ChEBI" id="CHEBI:46858"/>
        <dbReference type="ChEBI" id="CHEBI:58223"/>
        <dbReference type="ChEBI" id="CHEBI:58885"/>
        <dbReference type="ChEBI" id="CHEBI:140573"/>
        <dbReference type="EC" id="2.4.1.186"/>
    </reaction>
</comment>
<evidence type="ECO:0000256" key="13">
    <source>
        <dbReference type="ARBA" id="ARBA00057883"/>
    </source>
</evidence>
<keyword evidence="4" id="KW-0808">Transferase</keyword>
<accession>A0A1D1UD79</accession>
<evidence type="ECO:0000256" key="7">
    <source>
        <dbReference type="ARBA" id="ARBA00023180"/>
    </source>
</evidence>
<comment type="cofactor">
    <cofactor evidence="1">
        <name>Mn(2+)</name>
        <dbReference type="ChEBI" id="CHEBI:29035"/>
    </cofactor>
</comment>
<dbReference type="GO" id="GO:0046872">
    <property type="term" value="F:metal ion binding"/>
    <property type="evidence" value="ECO:0007669"/>
    <property type="project" value="UniProtKB-KW"/>
</dbReference>
<evidence type="ECO:0000256" key="1">
    <source>
        <dbReference type="ARBA" id="ARBA00001936"/>
    </source>
</evidence>
<evidence type="ECO:0000256" key="8">
    <source>
        <dbReference type="ARBA" id="ARBA00023211"/>
    </source>
</evidence>
<keyword evidence="3" id="KW-0963">Cytoplasm</keyword>
<dbReference type="InterPro" id="IPR050587">
    <property type="entry name" value="GNT1/Glycosyltrans_8"/>
</dbReference>
<organism evidence="14 15">
    <name type="scientific">Ramazzottius varieornatus</name>
    <name type="common">Water bear</name>
    <name type="synonym">Tardigrade</name>
    <dbReference type="NCBI Taxonomy" id="947166"/>
    <lineage>
        <taxon>Eukaryota</taxon>
        <taxon>Metazoa</taxon>
        <taxon>Ecdysozoa</taxon>
        <taxon>Tardigrada</taxon>
        <taxon>Eutardigrada</taxon>
        <taxon>Parachela</taxon>
        <taxon>Hypsibioidea</taxon>
        <taxon>Ramazzottiidae</taxon>
        <taxon>Ramazzottius</taxon>
    </lineage>
</organism>
<evidence type="ECO:0000256" key="6">
    <source>
        <dbReference type="ARBA" id="ARBA00023056"/>
    </source>
</evidence>
<comment type="caution">
    <text evidence="14">The sequence shown here is derived from an EMBL/GenBank/DDBJ whole genome shotgun (WGS) entry which is preliminary data.</text>
</comment>
<dbReference type="PANTHER" id="PTHR11183">
    <property type="entry name" value="GLYCOGENIN SUBFAMILY MEMBER"/>
    <property type="match status" value="1"/>
</dbReference>
<comment type="subcellular location">
    <subcellularLocation>
        <location evidence="2">Cytoplasm</location>
    </subcellularLocation>
</comment>
<comment type="function">
    <text evidence="13">Self-glucosylating initiator of glycogen synthesis. It catalyzes the formation of a short alpha (1,4)-glucosyl chain covalently attached via a glucose 1-O-tyrosyl linkage to internal tyrosine residues and these chains act as primers for the elongation reaction catalyzed by glycogen synthase.</text>
</comment>
<evidence type="ECO:0000256" key="2">
    <source>
        <dbReference type="ARBA" id="ARBA00004496"/>
    </source>
</evidence>
<proteinExistence type="inferred from homology"/>
<dbReference type="STRING" id="947166.A0A1D1UD79"/>
<dbReference type="FunFam" id="3.90.550.10:FF:000092">
    <property type="entry name" value="Glycogenin 2"/>
    <property type="match status" value="1"/>
</dbReference>
<keyword evidence="7" id="KW-0325">Glycoprotein</keyword>
<reference evidence="14 15" key="1">
    <citation type="journal article" date="2016" name="Nat. Commun.">
        <title>Extremotolerant tardigrade genome and improved radiotolerance of human cultured cells by tardigrade-unique protein.</title>
        <authorList>
            <person name="Hashimoto T."/>
            <person name="Horikawa D.D."/>
            <person name="Saito Y."/>
            <person name="Kuwahara H."/>
            <person name="Kozuka-Hata H."/>
            <person name="Shin-I T."/>
            <person name="Minakuchi Y."/>
            <person name="Ohishi K."/>
            <person name="Motoyama A."/>
            <person name="Aizu T."/>
            <person name="Enomoto A."/>
            <person name="Kondo K."/>
            <person name="Tanaka S."/>
            <person name="Hara Y."/>
            <person name="Koshikawa S."/>
            <person name="Sagara H."/>
            <person name="Miura T."/>
            <person name="Yokobori S."/>
            <person name="Miyagawa K."/>
            <person name="Suzuki Y."/>
            <person name="Kubo T."/>
            <person name="Oyama M."/>
            <person name="Kohara Y."/>
            <person name="Fujiyama A."/>
            <person name="Arakawa K."/>
            <person name="Katayama T."/>
            <person name="Toyoda A."/>
            <person name="Kunieda T."/>
        </authorList>
    </citation>
    <scope>NUCLEOTIDE SEQUENCE [LARGE SCALE GENOMIC DNA]</scope>
    <source>
        <strain evidence="14 15">YOKOZUNA-1</strain>
    </source>
</reference>
<dbReference type="Pfam" id="PF01501">
    <property type="entry name" value="Glyco_transf_8"/>
    <property type="match status" value="1"/>
</dbReference>
<evidence type="ECO:0000256" key="10">
    <source>
        <dbReference type="ARBA" id="ARBA00038934"/>
    </source>
</evidence>
<evidence type="ECO:0000256" key="11">
    <source>
        <dbReference type="ARBA" id="ARBA00050886"/>
    </source>
</evidence>
<evidence type="ECO:0000313" key="15">
    <source>
        <dbReference type="Proteomes" id="UP000186922"/>
    </source>
</evidence>
<keyword evidence="6" id="KW-0320">Glycogen biosynthesis</keyword>
<dbReference type="GO" id="GO:0005978">
    <property type="term" value="P:glycogen biosynthetic process"/>
    <property type="evidence" value="ECO:0007669"/>
    <property type="project" value="UniProtKB-KW"/>
</dbReference>